<organism evidence="1 2">
    <name type="scientific">Pycnoporus cinnabarinus</name>
    <name type="common">Cinnabar-red polypore</name>
    <name type="synonym">Trametes cinnabarina</name>
    <dbReference type="NCBI Taxonomy" id="5643"/>
    <lineage>
        <taxon>Eukaryota</taxon>
        <taxon>Fungi</taxon>
        <taxon>Dikarya</taxon>
        <taxon>Basidiomycota</taxon>
        <taxon>Agaricomycotina</taxon>
        <taxon>Agaricomycetes</taxon>
        <taxon>Polyporales</taxon>
        <taxon>Polyporaceae</taxon>
        <taxon>Trametes</taxon>
    </lineage>
</organism>
<evidence type="ECO:0000313" key="2">
    <source>
        <dbReference type="Proteomes" id="UP000029665"/>
    </source>
</evidence>
<dbReference type="OrthoDB" id="2678679at2759"/>
<proteinExistence type="predicted"/>
<dbReference type="EMBL" id="CCBP010000068">
    <property type="protein sequence ID" value="CDO70117.1"/>
    <property type="molecule type" value="Genomic_DNA"/>
</dbReference>
<comment type="caution">
    <text evidence="1">The sequence shown here is derived from an EMBL/GenBank/DDBJ whole genome shotgun (WGS) entry which is preliminary data.</text>
</comment>
<accession>A0A060S6K3</accession>
<dbReference type="OMA" id="WRTAGNK"/>
<gene>
    <name evidence="1" type="ORF">BN946_scf184783.g1</name>
</gene>
<dbReference type="HOGENOM" id="CLU_415683_0_0_1"/>
<keyword evidence="2" id="KW-1185">Reference proteome</keyword>
<protein>
    <submittedName>
        <fullName evidence="1">Uncharacterized protein</fullName>
    </submittedName>
</protein>
<reference evidence="1" key="1">
    <citation type="submission" date="2014-01" db="EMBL/GenBank/DDBJ databases">
        <title>The genome of the white-rot fungus Pycnoporus cinnabarinus: a basidiomycete model with a versatile arsenal for lignocellulosic biomass breakdown.</title>
        <authorList>
            <person name="Levasseur A."/>
            <person name="Lomascolo A."/>
            <person name="Ruiz-Duenas F.J."/>
            <person name="Uzan E."/>
            <person name="Piumi F."/>
            <person name="Kues U."/>
            <person name="Ram A.F.J."/>
            <person name="Murat C."/>
            <person name="Haon M."/>
            <person name="Benoit I."/>
            <person name="Arfi Y."/>
            <person name="Chevret D."/>
            <person name="Drula E."/>
            <person name="Kwon M.J."/>
            <person name="Gouret P."/>
            <person name="Lesage-Meessen L."/>
            <person name="Lombard V."/>
            <person name="Mariette J."/>
            <person name="Noirot C."/>
            <person name="Park J."/>
            <person name="Patyshakuliyeva A."/>
            <person name="Wieneger R.A.B."/>
            <person name="Wosten H.A.B."/>
            <person name="Martin F."/>
            <person name="Coutinho P.M."/>
            <person name="de Vries R."/>
            <person name="Martinez A.T."/>
            <person name="Klopp C."/>
            <person name="Pontarotti P."/>
            <person name="Henrissat B."/>
            <person name="Record E."/>
        </authorList>
    </citation>
    <scope>NUCLEOTIDE SEQUENCE [LARGE SCALE GENOMIC DNA]</scope>
    <source>
        <strain evidence="1">BRFM137</strain>
    </source>
</reference>
<sequence length="660" mass="72340">MQHRPRIWAANLEELKQAVPELSRMQNDVAFEATQTPVIILDGEMMPGDSWDGGRIIDLLMVRRFSRSANDCLLAVGISPNSSSGNYLTVAEQAQLMSGQRKDLPRALEPLCTPEPQTDVVQQDDGLYHFIEPAFTPDLEDRDVHSVALQSMSPPLDGSTMNRFPSAGVASLAPADGPPEINALMEAHEADVPVCVILCRNAAIAPFLLREECGCAFLGFFTIQDVQVRTEDKEWDVRIDEDSRTIIHGTKTWHFRFEWTPGGEQLDPAAIDRNPWWMPPVQMSSESIPNPEPSSLLLPYTLLPLYFLAPPTQNVCTDADVRVAPGWHCVRCGRLNVQRNLCAQACATCSTPNGLEPISVEYVRQVRGTDPMSFPLDRYEDTVGCSSSDGPDGLPRFTYVLSGAGMVYHMFTRNRAEAQVEPTKLFRELQADVQIVLEPAAVKGKALGGVGPHYFAQFSNTSGETNTPQDDTWPAIAPLSVCRARELMLYRGQLLRTVTAMQLVIDCLTICAWRTAGNKKGCIFSAEASPIVMMCLGADVEIAFWRQKTSAGAPFPETRAQLPTSGALYRTAAGTVESVVGIPVDALDEDDETTDYLSVFEDGSLPPPPPPQPVAPRPPQVLKEEVLMVTLVHGDVLVVHGSTFEYSMKRTGMSIVLVGA</sequence>
<evidence type="ECO:0000313" key="1">
    <source>
        <dbReference type="EMBL" id="CDO70117.1"/>
    </source>
</evidence>
<dbReference type="AlphaFoldDB" id="A0A060S6K3"/>
<dbReference type="Proteomes" id="UP000029665">
    <property type="component" value="Unassembled WGS sequence"/>
</dbReference>
<name>A0A060S6K3_PYCCI</name>